<accession>A0A3N4ZMK2</accession>
<reference evidence="8 9" key="1">
    <citation type="submission" date="2018-11" db="EMBL/GenBank/DDBJ databases">
        <title>Sequencing the genomes of 1000 actinobacteria strains.</title>
        <authorList>
            <person name="Klenk H.-P."/>
        </authorList>
    </citation>
    <scope>NUCLEOTIDE SEQUENCE [LARGE SCALE GENOMIC DNA]</scope>
    <source>
        <strain evidence="8 9">DSM 15700</strain>
    </source>
</reference>
<dbReference type="GO" id="GO:0005524">
    <property type="term" value="F:ATP binding"/>
    <property type="evidence" value="ECO:0007669"/>
    <property type="project" value="UniProtKB-KW"/>
</dbReference>
<dbReference type="SMART" id="SM00220">
    <property type="entry name" value="S_TKc"/>
    <property type="match status" value="1"/>
</dbReference>
<keyword evidence="4" id="KW-0067">ATP-binding</keyword>
<dbReference type="InterPro" id="IPR008271">
    <property type="entry name" value="Ser/Thr_kinase_AS"/>
</dbReference>
<dbReference type="PANTHER" id="PTHR43289">
    <property type="entry name" value="MITOGEN-ACTIVATED PROTEIN KINASE KINASE KINASE 20-RELATED"/>
    <property type="match status" value="1"/>
</dbReference>
<protein>
    <submittedName>
        <fullName evidence="8">Serine/threonine protein kinase</fullName>
    </submittedName>
</protein>
<dbReference type="OrthoDB" id="9762169at2"/>
<dbReference type="CDD" id="cd14014">
    <property type="entry name" value="STKc_PknB_like"/>
    <property type="match status" value="1"/>
</dbReference>
<evidence type="ECO:0000256" key="1">
    <source>
        <dbReference type="ARBA" id="ARBA00022679"/>
    </source>
</evidence>
<sequence length="479" mass="51313">MPEPLRPHDPARIGAYVIEARLASGGMGDVFLGRTDGGFRVAVKIARQEIADDDGFRGRLAAEVRAAGKVTGLYTAAVVDSDVAADRPWVATEFVDAPTLAQYVGRHGALPVGAVARIGAGIAEGLADIHGNGILHRDLKPANVLMTANGPKVIDFGIARALEETSHTSASTVVGTAGYMSPEQARGRGTVDFRSDVFAFAAVLFFAATGRDLWGYGLPLAILQRVASEEPDLAGIADPRLRSLLAACLAKAPEARPDLDGVRAALRPLADGPPVSDDAPPPDADERADPPVPATERFDLTTRRMRAARAATYLGRIALLPLAALAGAAVLPLFAHPQEGPEGVVGPALLLAALLALLHLTTRTRPRVHDRIELSADGIRVVDRRVLRLRNRTLFVPWVRLNRVRLVIEDDLCAVVGQFPHASTGPHDLWGRDHTAYRHRLGHVLTWLRISTPQQAATVRLLDLALERAARTRYLPVSS</sequence>
<dbReference type="Gene3D" id="3.30.200.20">
    <property type="entry name" value="Phosphorylase Kinase, domain 1"/>
    <property type="match status" value="1"/>
</dbReference>
<evidence type="ECO:0000313" key="8">
    <source>
        <dbReference type="EMBL" id="RPF21161.1"/>
    </source>
</evidence>
<dbReference type="Gene3D" id="1.10.510.10">
    <property type="entry name" value="Transferase(Phosphotransferase) domain 1"/>
    <property type="match status" value="1"/>
</dbReference>
<evidence type="ECO:0000256" key="3">
    <source>
        <dbReference type="ARBA" id="ARBA00022777"/>
    </source>
</evidence>
<evidence type="ECO:0000256" key="2">
    <source>
        <dbReference type="ARBA" id="ARBA00022741"/>
    </source>
</evidence>
<dbReference type="Pfam" id="PF00069">
    <property type="entry name" value="Pkinase"/>
    <property type="match status" value="1"/>
</dbReference>
<keyword evidence="8" id="KW-0723">Serine/threonine-protein kinase</keyword>
<dbReference type="GO" id="GO:0004674">
    <property type="term" value="F:protein serine/threonine kinase activity"/>
    <property type="evidence" value="ECO:0007669"/>
    <property type="project" value="UniProtKB-KW"/>
</dbReference>
<keyword evidence="6" id="KW-0812">Transmembrane</keyword>
<dbReference type="SUPFAM" id="SSF56112">
    <property type="entry name" value="Protein kinase-like (PK-like)"/>
    <property type="match status" value="1"/>
</dbReference>
<evidence type="ECO:0000256" key="5">
    <source>
        <dbReference type="SAM" id="MobiDB-lite"/>
    </source>
</evidence>
<dbReference type="PANTHER" id="PTHR43289:SF34">
    <property type="entry name" value="SERINE_THREONINE-PROTEIN KINASE YBDM-RELATED"/>
    <property type="match status" value="1"/>
</dbReference>
<evidence type="ECO:0000259" key="7">
    <source>
        <dbReference type="PROSITE" id="PS50011"/>
    </source>
</evidence>
<dbReference type="RefSeq" id="WP_123814235.1">
    <property type="nucleotide sequence ID" value="NZ_RKQZ01000001.1"/>
</dbReference>
<name>A0A3N4ZMK2_9MICO</name>
<dbReference type="EMBL" id="RKQZ01000001">
    <property type="protein sequence ID" value="RPF21161.1"/>
    <property type="molecule type" value="Genomic_DNA"/>
</dbReference>
<keyword evidence="1" id="KW-0808">Transferase</keyword>
<evidence type="ECO:0000313" key="9">
    <source>
        <dbReference type="Proteomes" id="UP000280501"/>
    </source>
</evidence>
<feature type="region of interest" description="Disordered" evidence="5">
    <location>
        <begin position="267"/>
        <end position="294"/>
    </location>
</feature>
<keyword evidence="6" id="KW-0472">Membrane</keyword>
<dbReference type="PROSITE" id="PS50011">
    <property type="entry name" value="PROTEIN_KINASE_DOM"/>
    <property type="match status" value="1"/>
</dbReference>
<organism evidence="8 9">
    <name type="scientific">Myceligenerans xiligouense</name>
    <dbReference type="NCBI Taxonomy" id="253184"/>
    <lineage>
        <taxon>Bacteria</taxon>
        <taxon>Bacillati</taxon>
        <taxon>Actinomycetota</taxon>
        <taxon>Actinomycetes</taxon>
        <taxon>Micrococcales</taxon>
        <taxon>Promicromonosporaceae</taxon>
        <taxon>Myceligenerans</taxon>
    </lineage>
</organism>
<gene>
    <name evidence="8" type="ORF">EDD34_1783</name>
</gene>
<evidence type="ECO:0000256" key="6">
    <source>
        <dbReference type="SAM" id="Phobius"/>
    </source>
</evidence>
<keyword evidence="2" id="KW-0547">Nucleotide-binding</keyword>
<dbReference type="Proteomes" id="UP000280501">
    <property type="component" value="Unassembled WGS sequence"/>
</dbReference>
<proteinExistence type="predicted"/>
<feature type="transmembrane region" description="Helical" evidence="6">
    <location>
        <begin position="343"/>
        <end position="361"/>
    </location>
</feature>
<keyword evidence="3 8" id="KW-0418">Kinase</keyword>
<comment type="caution">
    <text evidence="8">The sequence shown here is derived from an EMBL/GenBank/DDBJ whole genome shotgun (WGS) entry which is preliminary data.</text>
</comment>
<dbReference type="AlphaFoldDB" id="A0A3N4ZMK2"/>
<keyword evidence="9" id="KW-1185">Reference proteome</keyword>
<feature type="transmembrane region" description="Helical" evidence="6">
    <location>
        <begin position="313"/>
        <end position="331"/>
    </location>
</feature>
<keyword evidence="6" id="KW-1133">Transmembrane helix</keyword>
<feature type="domain" description="Protein kinase" evidence="7">
    <location>
        <begin position="16"/>
        <end position="270"/>
    </location>
</feature>
<evidence type="ECO:0000256" key="4">
    <source>
        <dbReference type="ARBA" id="ARBA00022840"/>
    </source>
</evidence>
<dbReference type="InterPro" id="IPR000719">
    <property type="entry name" value="Prot_kinase_dom"/>
</dbReference>
<dbReference type="PROSITE" id="PS00108">
    <property type="entry name" value="PROTEIN_KINASE_ST"/>
    <property type="match status" value="1"/>
</dbReference>
<dbReference type="InterPro" id="IPR011009">
    <property type="entry name" value="Kinase-like_dom_sf"/>
</dbReference>